<comment type="caution">
    <text evidence="4">The sequence shown here is derived from an EMBL/GenBank/DDBJ whole genome shotgun (WGS) entry which is preliminary data.</text>
</comment>
<evidence type="ECO:0000313" key="4">
    <source>
        <dbReference type="EMBL" id="GIG51671.1"/>
    </source>
</evidence>
<dbReference type="RefSeq" id="WP_203853278.1">
    <property type="nucleotide sequence ID" value="NZ_BAAAVW010000025.1"/>
</dbReference>
<proteinExistence type="inferred from homology"/>
<dbReference type="Gene3D" id="3.40.50.1820">
    <property type="entry name" value="alpha/beta hydrolase"/>
    <property type="match status" value="1"/>
</dbReference>
<dbReference type="InterPro" id="IPR029058">
    <property type="entry name" value="AB_hydrolase_fold"/>
</dbReference>
<dbReference type="Proteomes" id="UP000660611">
    <property type="component" value="Unassembled WGS sequence"/>
</dbReference>
<dbReference type="SMART" id="SM00824">
    <property type="entry name" value="PKS_TE"/>
    <property type="match status" value="1"/>
</dbReference>
<sequence length="254" mass="28051">MSMTTTSDLWVRRYHPRPDAPIRLVCFPHAGSSAPYYVPVSANAGPGVEVLSLQYPGRQERRNEPLVDDLEVLAAQCTEAILPWLDRPFALFGHSMGATVAFEVARRLTAQSREPVHLFVSGRRAPSRLRDEQVHRRDDAGIIAEMKSLSGTDTRVFDEEDLLLAVLPIVRNDYKAAETYVYADGEPLHCPVTAFTGHDDPKVSVEEADAWREHTTGPTVLHVYDGGHFFLTRHAAAVLAVITGSLTPAAVQSR</sequence>
<dbReference type="GO" id="GO:0016787">
    <property type="term" value="F:hydrolase activity"/>
    <property type="evidence" value="ECO:0007669"/>
    <property type="project" value="UniProtKB-KW"/>
</dbReference>
<dbReference type="GO" id="GO:0008610">
    <property type="term" value="P:lipid biosynthetic process"/>
    <property type="evidence" value="ECO:0007669"/>
    <property type="project" value="TreeGrafter"/>
</dbReference>
<dbReference type="InterPro" id="IPR001031">
    <property type="entry name" value="Thioesterase"/>
</dbReference>
<evidence type="ECO:0000256" key="2">
    <source>
        <dbReference type="ARBA" id="ARBA00022801"/>
    </source>
</evidence>
<dbReference type="InterPro" id="IPR012223">
    <property type="entry name" value="TEII"/>
</dbReference>
<dbReference type="PANTHER" id="PTHR11487">
    <property type="entry name" value="THIOESTERASE"/>
    <property type="match status" value="1"/>
</dbReference>
<organism evidence="4 5">
    <name type="scientific">Dactylosporangium siamense</name>
    <dbReference type="NCBI Taxonomy" id="685454"/>
    <lineage>
        <taxon>Bacteria</taxon>
        <taxon>Bacillati</taxon>
        <taxon>Actinomycetota</taxon>
        <taxon>Actinomycetes</taxon>
        <taxon>Micromonosporales</taxon>
        <taxon>Micromonosporaceae</taxon>
        <taxon>Dactylosporangium</taxon>
    </lineage>
</organism>
<dbReference type="EMBL" id="BONQ01000158">
    <property type="protein sequence ID" value="GIG51671.1"/>
    <property type="molecule type" value="Genomic_DNA"/>
</dbReference>
<gene>
    <name evidence="4" type="ORF">Dsi01nite_097120</name>
</gene>
<comment type="similarity">
    <text evidence="1">Belongs to the thioesterase family.</text>
</comment>
<keyword evidence="5" id="KW-1185">Reference proteome</keyword>
<accession>A0A919UGT6</accession>
<evidence type="ECO:0000256" key="1">
    <source>
        <dbReference type="ARBA" id="ARBA00007169"/>
    </source>
</evidence>
<dbReference type="AlphaFoldDB" id="A0A919UGT6"/>
<feature type="domain" description="Thioesterase TesA-like" evidence="3">
    <location>
        <begin position="25"/>
        <end position="246"/>
    </location>
</feature>
<dbReference type="PANTHER" id="PTHR11487:SF0">
    <property type="entry name" value="S-ACYL FATTY ACID SYNTHASE THIOESTERASE, MEDIUM CHAIN"/>
    <property type="match status" value="1"/>
</dbReference>
<keyword evidence="2" id="KW-0378">Hydrolase</keyword>
<evidence type="ECO:0000259" key="3">
    <source>
        <dbReference type="SMART" id="SM00824"/>
    </source>
</evidence>
<dbReference type="SUPFAM" id="SSF53474">
    <property type="entry name" value="alpha/beta-Hydrolases"/>
    <property type="match status" value="1"/>
</dbReference>
<dbReference type="Pfam" id="PF00975">
    <property type="entry name" value="Thioesterase"/>
    <property type="match status" value="1"/>
</dbReference>
<evidence type="ECO:0000313" key="5">
    <source>
        <dbReference type="Proteomes" id="UP000660611"/>
    </source>
</evidence>
<protein>
    <submittedName>
        <fullName evidence="4">Thioesterase</fullName>
    </submittedName>
</protein>
<reference evidence="4" key="1">
    <citation type="submission" date="2021-01" db="EMBL/GenBank/DDBJ databases">
        <title>Whole genome shotgun sequence of Dactylosporangium siamense NBRC 106093.</title>
        <authorList>
            <person name="Komaki H."/>
            <person name="Tamura T."/>
        </authorList>
    </citation>
    <scope>NUCLEOTIDE SEQUENCE</scope>
    <source>
        <strain evidence="4">NBRC 106093</strain>
    </source>
</reference>
<name>A0A919UGT6_9ACTN</name>
<dbReference type="InterPro" id="IPR020802">
    <property type="entry name" value="TesA-like"/>
</dbReference>